<gene>
    <name evidence="1" type="ORF">CJ263_09770</name>
</gene>
<organism evidence="1 2">
    <name type="scientific">Maribacter cobaltidurans</name>
    <dbReference type="NCBI Taxonomy" id="1178778"/>
    <lineage>
        <taxon>Bacteria</taxon>
        <taxon>Pseudomonadati</taxon>
        <taxon>Bacteroidota</taxon>
        <taxon>Flavobacteriia</taxon>
        <taxon>Flavobacteriales</taxon>
        <taxon>Flavobacteriaceae</taxon>
        <taxon>Maribacter</taxon>
    </lineage>
</organism>
<accession>A0A223V599</accession>
<keyword evidence="2" id="KW-1185">Reference proteome</keyword>
<dbReference type="AlphaFoldDB" id="A0A223V599"/>
<dbReference type="Proteomes" id="UP000215244">
    <property type="component" value="Chromosome"/>
</dbReference>
<sequence>MFYKKIKLYFAPYKTQKRSKKELQKIIEKIVEEKLREIGFFKSKNDFYFKHLDVDREAFISFHTSMNFTGTILSYNPIIGFIHKEVEKICKEVAFEYYGENFLYNTWTESLGYLTKKNEYITWKFKLKSSERAILKKVDSMMSTIRKSALPELELCCNDEYLFEVLDKHKLGLQINNRIKAPILLLVMNKKNQALQLAHQRLLQVKPSQKNEDVQEPEQFKSPEEAWSFFKRDKDPKYYYYYSQFFKRFKSYLEVNQNHC</sequence>
<protein>
    <submittedName>
        <fullName evidence="1">Uncharacterized protein</fullName>
    </submittedName>
</protein>
<dbReference type="RefSeq" id="WP_094997094.1">
    <property type="nucleotide sequence ID" value="NZ_CP022957.1"/>
</dbReference>
<evidence type="ECO:0000313" key="1">
    <source>
        <dbReference type="EMBL" id="ASV30476.1"/>
    </source>
</evidence>
<proteinExistence type="predicted"/>
<dbReference type="KEGG" id="marb:CJ263_09770"/>
<dbReference type="EMBL" id="CP022957">
    <property type="protein sequence ID" value="ASV30476.1"/>
    <property type="molecule type" value="Genomic_DNA"/>
</dbReference>
<reference evidence="1 2" key="1">
    <citation type="submission" date="2017-08" db="EMBL/GenBank/DDBJ databases">
        <title>The complete genome sequence of Maribacter sp. B1, isolated from deep-sea sediment.</title>
        <authorList>
            <person name="Wu Y.-H."/>
            <person name="Cheng H."/>
            <person name="Xu X.-W."/>
        </authorList>
    </citation>
    <scope>NUCLEOTIDE SEQUENCE [LARGE SCALE GENOMIC DNA]</scope>
    <source>
        <strain evidence="1 2">B1</strain>
    </source>
</reference>
<name>A0A223V599_9FLAO</name>
<evidence type="ECO:0000313" key="2">
    <source>
        <dbReference type="Proteomes" id="UP000215244"/>
    </source>
</evidence>